<gene>
    <name evidence="1" type="ORF">HMPREF3196_00693</name>
</gene>
<evidence type="ECO:0000313" key="1">
    <source>
        <dbReference type="EMBL" id="KWZ82110.1"/>
    </source>
</evidence>
<sequence length="80" mass="8930">MRTLGGFLMADTTRSFIDALGVKMRGGTLRFQAQYLRLVHIPAPTQVNDEVKAALARSFDDGDRNVATHFAEIAYKEAMR</sequence>
<evidence type="ECO:0000313" key="2">
    <source>
        <dbReference type="Proteomes" id="UP000070092"/>
    </source>
</evidence>
<reference evidence="1 2" key="1">
    <citation type="submission" date="2016-01" db="EMBL/GenBank/DDBJ databases">
        <authorList>
            <person name="Oliw E.H."/>
        </authorList>
    </citation>
    <scope>NUCLEOTIDE SEQUENCE [LARGE SCALE GENOMIC DNA]</scope>
    <source>
        <strain evidence="1 2">MJR8628B</strain>
    </source>
</reference>
<dbReference type="EMBL" id="LRPO01000020">
    <property type="protein sequence ID" value="KWZ82110.1"/>
    <property type="molecule type" value="Genomic_DNA"/>
</dbReference>
<name>A0A133KRZ7_BIFBI</name>
<protein>
    <submittedName>
        <fullName evidence="1">Uncharacterized protein</fullName>
    </submittedName>
</protein>
<comment type="caution">
    <text evidence="1">The sequence shown here is derived from an EMBL/GenBank/DDBJ whole genome shotgun (WGS) entry which is preliminary data.</text>
</comment>
<dbReference type="AlphaFoldDB" id="A0A133KRZ7"/>
<proteinExistence type="predicted"/>
<dbReference type="REBASE" id="169762">
    <property type="entry name" value="M.Bbi8628BORF693P"/>
</dbReference>
<organism evidence="1 2">
    <name type="scientific">Bifidobacterium bifidum</name>
    <dbReference type="NCBI Taxonomy" id="1681"/>
    <lineage>
        <taxon>Bacteria</taxon>
        <taxon>Bacillati</taxon>
        <taxon>Actinomycetota</taxon>
        <taxon>Actinomycetes</taxon>
        <taxon>Bifidobacteriales</taxon>
        <taxon>Bifidobacteriaceae</taxon>
        <taxon>Bifidobacterium</taxon>
    </lineage>
</organism>
<dbReference type="PATRIC" id="fig|1681.53.peg.680"/>
<accession>A0A133KRZ7</accession>
<dbReference type="Proteomes" id="UP000070092">
    <property type="component" value="Unassembled WGS sequence"/>
</dbReference>